<keyword evidence="3" id="KW-0325">Glycoprotein</keyword>
<dbReference type="InterPro" id="IPR011990">
    <property type="entry name" value="TPR-like_helical_dom_sf"/>
</dbReference>
<dbReference type="PANTHER" id="PTHR13986">
    <property type="entry name" value="PROTEIN LYSINE HYDROXYLATION COMPLEX COMPONENT"/>
    <property type="match status" value="1"/>
</dbReference>
<comment type="similarity">
    <text evidence="1">Belongs to the leprecan family.</text>
</comment>
<evidence type="ECO:0000313" key="6">
    <source>
        <dbReference type="WBParaSite" id="MBELARI_LOCUS8573"/>
    </source>
</evidence>
<dbReference type="GO" id="GO:0005518">
    <property type="term" value="F:collagen binding"/>
    <property type="evidence" value="ECO:0007669"/>
    <property type="project" value="TreeGrafter"/>
</dbReference>
<reference evidence="6" key="1">
    <citation type="submission" date="2024-02" db="UniProtKB">
        <authorList>
            <consortium name="WormBaseParasite"/>
        </authorList>
    </citation>
    <scope>IDENTIFICATION</scope>
</reference>
<dbReference type="GO" id="GO:0005783">
    <property type="term" value="C:endoplasmic reticulum"/>
    <property type="evidence" value="ECO:0007669"/>
    <property type="project" value="TreeGrafter"/>
</dbReference>
<dbReference type="PANTHER" id="PTHR13986:SF8">
    <property type="entry name" value="PROLYL 3-HYDROXYLASE 1-LIKE PROTEIN"/>
    <property type="match status" value="1"/>
</dbReference>
<dbReference type="Pfam" id="PF23557">
    <property type="entry name" value="TPR_leprecan"/>
    <property type="match status" value="1"/>
</dbReference>
<name>A0AAF3FPJ5_9BILA</name>
<dbReference type="Gene3D" id="1.25.40.10">
    <property type="entry name" value="Tetratricopeptide repeat domain"/>
    <property type="match status" value="1"/>
</dbReference>
<keyword evidence="5" id="KW-1185">Reference proteome</keyword>
<keyword evidence="2" id="KW-0732">Signal</keyword>
<dbReference type="InterPro" id="IPR052284">
    <property type="entry name" value="Collagen_mod_leprecan"/>
</dbReference>
<organism evidence="5 6">
    <name type="scientific">Mesorhabditis belari</name>
    <dbReference type="NCBI Taxonomy" id="2138241"/>
    <lineage>
        <taxon>Eukaryota</taxon>
        <taxon>Metazoa</taxon>
        <taxon>Ecdysozoa</taxon>
        <taxon>Nematoda</taxon>
        <taxon>Chromadorea</taxon>
        <taxon>Rhabditida</taxon>
        <taxon>Rhabditina</taxon>
        <taxon>Rhabditomorpha</taxon>
        <taxon>Rhabditoidea</taxon>
        <taxon>Rhabditidae</taxon>
        <taxon>Mesorhabditinae</taxon>
        <taxon>Mesorhabditis</taxon>
    </lineage>
</organism>
<sequence>MAYSRKEWSDCVGFLRRSVEDFNYYNDEIMWCREMCEKKFPSNTNAIGMAFTHLTAQRALCLFRCKRDRLTEERPREPYRYLSICYWNLKDLKNAVKAAYTYLVRNPEHQETIENLQFYMKQEGFEEEMLDDFQRKEYESLYMSGVSAYHQNDWWSCIDRLERSFEKVLREEELCRMDCKDKIDWSSVEGTLEIDIIQTSMKASVLRCESQCFERLSWVNGHKVRNIIASHFEYIHICQYNLMRGTDACTSKILALYKRSVLEKRLLEYIDKEFRVSKASQLAPESSKDREKWSEEIDSTDYFPYDKVERLLTDGECKVLRAPIRTKITDLLLDELSTRQKLTECTLCEDLLIGKPQSITALPA</sequence>
<dbReference type="Proteomes" id="UP000887575">
    <property type="component" value="Unassembled WGS sequence"/>
</dbReference>
<evidence type="ECO:0000313" key="5">
    <source>
        <dbReference type="Proteomes" id="UP000887575"/>
    </source>
</evidence>
<dbReference type="GO" id="GO:0030199">
    <property type="term" value="P:collagen fibril organization"/>
    <property type="evidence" value="ECO:0007669"/>
    <property type="project" value="TreeGrafter"/>
</dbReference>
<evidence type="ECO:0000256" key="2">
    <source>
        <dbReference type="ARBA" id="ARBA00022729"/>
    </source>
</evidence>
<dbReference type="WBParaSite" id="MBELARI_LOCUS8573">
    <property type="protein sequence ID" value="MBELARI_LOCUS8573"/>
    <property type="gene ID" value="MBELARI_LOCUS8573"/>
</dbReference>
<dbReference type="InterPro" id="IPR056585">
    <property type="entry name" value="Leprecan_dom"/>
</dbReference>
<evidence type="ECO:0000259" key="4">
    <source>
        <dbReference type="Pfam" id="PF23557"/>
    </source>
</evidence>
<accession>A0AAF3FPJ5</accession>
<protein>
    <recommendedName>
        <fullName evidence="4">Leprecan-like alpha-helical domain-containing protein</fullName>
    </recommendedName>
</protein>
<proteinExistence type="inferred from homology"/>
<evidence type="ECO:0000256" key="1">
    <source>
        <dbReference type="ARBA" id="ARBA00006487"/>
    </source>
</evidence>
<evidence type="ECO:0000256" key="3">
    <source>
        <dbReference type="ARBA" id="ARBA00023180"/>
    </source>
</evidence>
<dbReference type="AlphaFoldDB" id="A0AAF3FPJ5"/>
<feature type="domain" description="Leprecan-like alpha-helical" evidence="4">
    <location>
        <begin position="2"/>
        <end position="249"/>
    </location>
</feature>